<keyword evidence="1" id="KW-0175">Coiled coil</keyword>
<reference evidence="3" key="1">
    <citation type="journal article" date="2014" name="Front. Microbiol.">
        <title>High frequency of phylogenetically diverse reductive dehalogenase-homologous genes in deep subseafloor sedimentary metagenomes.</title>
        <authorList>
            <person name="Kawai M."/>
            <person name="Futagami T."/>
            <person name="Toyoda A."/>
            <person name="Takaki Y."/>
            <person name="Nishi S."/>
            <person name="Hori S."/>
            <person name="Arai W."/>
            <person name="Tsubouchi T."/>
            <person name="Morono Y."/>
            <person name="Uchiyama I."/>
            <person name="Ito T."/>
            <person name="Fujiyama A."/>
            <person name="Inagaki F."/>
            <person name="Takami H."/>
        </authorList>
    </citation>
    <scope>NUCLEOTIDE SEQUENCE</scope>
    <source>
        <strain evidence="3">Expedition CK06-06</strain>
    </source>
</reference>
<dbReference type="EMBL" id="BARS01016168">
    <property type="protein sequence ID" value="GAF98337.1"/>
    <property type="molecule type" value="Genomic_DNA"/>
</dbReference>
<gene>
    <name evidence="3" type="ORF">S01H1_26657</name>
</gene>
<keyword evidence="2" id="KW-0472">Membrane</keyword>
<keyword evidence="2" id="KW-0812">Transmembrane</keyword>
<evidence type="ECO:0000256" key="2">
    <source>
        <dbReference type="SAM" id="Phobius"/>
    </source>
</evidence>
<dbReference type="AlphaFoldDB" id="X0UD69"/>
<proteinExistence type="predicted"/>
<evidence type="ECO:0000256" key="1">
    <source>
        <dbReference type="SAM" id="Coils"/>
    </source>
</evidence>
<feature type="transmembrane region" description="Helical" evidence="2">
    <location>
        <begin position="22"/>
        <end position="43"/>
    </location>
</feature>
<feature type="coiled-coil region" evidence="1">
    <location>
        <begin position="57"/>
        <end position="84"/>
    </location>
</feature>
<sequence>MNIELSDVKCQMPDVRPQMPEICRLFSVLCLLSSVFCLCVVAGCGNNSKKIPLVEQIETLTEQKTQLEMQIEKSRAENKQLTKQMHTLAGLPENVKGENLYRLRRIDIGRYTGFFDKDDDGTKEKLIVYIQPRDEEDDIVKASGTVDVQLWDLNKDDGKALLGQWSVMPNELKKLWFATLVTINYRLTF</sequence>
<organism evidence="3">
    <name type="scientific">marine sediment metagenome</name>
    <dbReference type="NCBI Taxonomy" id="412755"/>
    <lineage>
        <taxon>unclassified sequences</taxon>
        <taxon>metagenomes</taxon>
        <taxon>ecological metagenomes</taxon>
    </lineage>
</organism>
<keyword evidence="2" id="KW-1133">Transmembrane helix</keyword>
<protein>
    <submittedName>
        <fullName evidence="3">Uncharacterized protein</fullName>
    </submittedName>
</protein>
<evidence type="ECO:0000313" key="3">
    <source>
        <dbReference type="EMBL" id="GAF98337.1"/>
    </source>
</evidence>
<comment type="caution">
    <text evidence="3">The sequence shown here is derived from an EMBL/GenBank/DDBJ whole genome shotgun (WGS) entry which is preliminary data.</text>
</comment>
<name>X0UD69_9ZZZZ</name>
<feature type="non-terminal residue" evidence="3">
    <location>
        <position position="189"/>
    </location>
</feature>
<accession>X0UD69</accession>